<sequence>MNESKLRQTKEDSSALNPNSDLLPLWLGDLDSEAPIYNDLHVLVCYGALLKLRRWRSQKRSIFEMSLKPAKRGHSSGKST</sequence>
<name>A0A1C7LPY3_GRIFR</name>
<dbReference type="AlphaFoldDB" id="A0A1C7LPY3"/>
<accession>A0A1C7LPY3</accession>
<evidence type="ECO:0000313" key="2">
    <source>
        <dbReference type="Proteomes" id="UP000092993"/>
    </source>
</evidence>
<evidence type="ECO:0000313" key="1">
    <source>
        <dbReference type="EMBL" id="OBZ66855.1"/>
    </source>
</evidence>
<dbReference type="EMBL" id="LUGG01000027">
    <property type="protein sequence ID" value="OBZ66855.1"/>
    <property type="molecule type" value="Genomic_DNA"/>
</dbReference>
<organism evidence="1 2">
    <name type="scientific">Grifola frondosa</name>
    <name type="common">Maitake</name>
    <name type="synonym">Polyporus frondosus</name>
    <dbReference type="NCBI Taxonomy" id="5627"/>
    <lineage>
        <taxon>Eukaryota</taxon>
        <taxon>Fungi</taxon>
        <taxon>Dikarya</taxon>
        <taxon>Basidiomycota</taxon>
        <taxon>Agaricomycotina</taxon>
        <taxon>Agaricomycetes</taxon>
        <taxon>Polyporales</taxon>
        <taxon>Grifolaceae</taxon>
        <taxon>Grifola</taxon>
    </lineage>
</organism>
<proteinExistence type="predicted"/>
<reference evidence="1 2" key="1">
    <citation type="submission" date="2016-03" db="EMBL/GenBank/DDBJ databases">
        <title>Whole genome sequencing of Grifola frondosa 9006-11.</title>
        <authorList>
            <person name="Min B."/>
            <person name="Park H."/>
            <person name="Kim J.-G."/>
            <person name="Cho H."/>
            <person name="Oh Y.-L."/>
            <person name="Kong W.-S."/>
            <person name="Choi I.-G."/>
        </authorList>
    </citation>
    <scope>NUCLEOTIDE SEQUENCE [LARGE SCALE GENOMIC DNA]</scope>
    <source>
        <strain evidence="1 2">9006-11</strain>
    </source>
</reference>
<gene>
    <name evidence="1" type="ORF">A0H81_13147</name>
</gene>
<dbReference type="Proteomes" id="UP000092993">
    <property type="component" value="Unassembled WGS sequence"/>
</dbReference>
<keyword evidence="2" id="KW-1185">Reference proteome</keyword>
<protein>
    <submittedName>
        <fullName evidence="1">Uncharacterized protein</fullName>
    </submittedName>
</protein>
<comment type="caution">
    <text evidence="1">The sequence shown here is derived from an EMBL/GenBank/DDBJ whole genome shotgun (WGS) entry which is preliminary data.</text>
</comment>